<name>A0A4Z0FEJ8_9GAMM</name>
<feature type="transmembrane region" description="Helical" evidence="2">
    <location>
        <begin position="12"/>
        <end position="32"/>
    </location>
</feature>
<evidence type="ECO:0000256" key="2">
    <source>
        <dbReference type="SAM" id="Phobius"/>
    </source>
</evidence>
<evidence type="ECO:0000313" key="3">
    <source>
        <dbReference type="EMBL" id="TFZ83878.1"/>
    </source>
</evidence>
<feature type="transmembrane region" description="Helical" evidence="2">
    <location>
        <begin position="105"/>
        <end position="127"/>
    </location>
</feature>
<dbReference type="Proteomes" id="UP000297890">
    <property type="component" value="Unassembled WGS sequence"/>
</dbReference>
<keyword evidence="2" id="KW-0812">Transmembrane</keyword>
<dbReference type="AlphaFoldDB" id="A0A4Z0FEJ8"/>
<dbReference type="InterPro" id="IPR025597">
    <property type="entry name" value="DUF4345"/>
</dbReference>
<comment type="caution">
    <text evidence="3">The sequence shown here is derived from an EMBL/GenBank/DDBJ whole genome shotgun (WGS) entry which is preliminary data.</text>
</comment>
<keyword evidence="4" id="KW-1185">Reference proteome</keyword>
<keyword evidence="2" id="KW-0472">Membrane</keyword>
<dbReference type="EMBL" id="SRIO01000002">
    <property type="protein sequence ID" value="TFZ83878.1"/>
    <property type="molecule type" value="Genomic_DNA"/>
</dbReference>
<feature type="region of interest" description="Disordered" evidence="1">
    <location>
        <begin position="137"/>
        <end position="164"/>
    </location>
</feature>
<feature type="transmembrane region" description="Helical" evidence="2">
    <location>
        <begin position="79"/>
        <end position="99"/>
    </location>
</feature>
<sequence>MANSFDLQRLILLITGAVFAGFSLLCLLYPDLLTRMTGILAPTLTSQIELQAVYGGLQLGLGVLLLICGIVPKWSRLGTWVLVAMVGGLALARGAGVAAHGWDSFYTGSALIYESLTALLGLLTLFFNPRLNRAPQSTPIAAPQPTAPGSTSGTGADSSYSPLP</sequence>
<reference evidence="3 4" key="1">
    <citation type="journal article" date="2019" name="ISME J.">
        <title>Candidatus Macondimonas diazotrophica, a novel gammaproteobacterial genus dominating crude-oil-contaminated coastal sediments.</title>
        <authorList>
            <person name="Karthikeyan S."/>
            <person name="Konstantinidis K."/>
        </authorList>
    </citation>
    <scope>NUCLEOTIDE SEQUENCE [LARGE SCALE GENOMIC DNA]</scope>
    <source>
        <strain evidence="3 4">KTK01</strain>
    </source>
</reference>
<keyword evidence="2" id="KW-1133">Transmembrane helix</keyword>
<dbReference type="Pfam" id="PF14248">
    <property type="entry name" value="DUF4345"/>
    <property type="match status" value="1"/>
</dbReference>
<organism evidence="3 4">
    <name type="scientific">Candidatus Macondimonas diazotrophica</name>
    <dbReference type="NCBI Taxonomy" id="2305248"/>
    <lineage>
        <taxon>Bacteria</taxon>
        <taxon>Pseudomonadati</taxon>
        <taxon>Pseudomonadota</taxon>
        <taxon>Gammaproteobacteria</taxon>
        <taxon>Chromatiales</taxon>
        <taxon>Ectothiorhodospiraceae</taxon>
        <taxon>Candidatus Macondimonas</taxon>
    </lineage>
</organism>
<proteinExistence type="predicted"/>
<accession>A0A4Z0FEJ8</accession>
<gene>
    <name evidence="3" type="ORF">E4680_02585</name>
</gene>
<feature type="transmembrane region" description="Helical" evidence="2">
    <location>
        <begin position="52"/>
        <end position="72"/>
    </location>
</feature>
<dbReference type="RefSeq" id="WP_135280805.1">
    <property type="nucleotide sequence ID" value="NZ_SRIO01000002.1"/>
</dbReference>
<evidence type="ECO:0000313" key="4">
    <source>
        <dbReference type="Proteomes" id="UP000297890"/>
    </source>
</evidence>
<feature type="compositionally biased region" description="Polar residues" evidence="1">
    <location>
        <begin position="147"/>
        <end position="164"/>
    </location>
</feature>
<protein>
    <submittedName>
        <fullName evidence="3">DUF4345 domain-containing protein</fullName>
    </submittedName>
</protein>
<evidence type="ECO:0000256" key="1">
    <source>
        <dbReference type="SAM" id="MobiDB-lite"/>
    </source>
</evidence>